<comment type="similarity">
    <text evidence="1">Belongs to the nitroreductase family.</text>
</comment>
<dbReference type="KEGG" id="lje:BUE77_02850"/>
<reference evidence="5 7" key="2">
    <citation type="submission" date="2024-04" db="EMBL/GenBank/DDBJ databases">
        <title>Three lactobacilli isolated from voided urine samples from females with type 2 diabetes.</title>
        <authorList>
            <person name="Kula A."/>
            <person name="Stegman N."/>
            <person name="Putonti C."/>
        </authorList>
    </citation>
    <scope>NUCLEOTIDE SEQUENCE [LARGE SCALE GENOMIC DNA]</scope>
    <source>
        <strain evidence="5 7">1855</strain>
    </source>
</reference>
<dbReference type="InterPro" id="IPR000415">
    <property type="entry name" value="Nitroreductase-like"/>
</dbReference>
<feature type="domain" description="Nitroreductase" evidence="3">
    <location>
        <begin position="11"/>
        <end position="191"/>
    </location>
</feature>
<dbReference type="PANTHER" id="PTHR43673">
    <property type="entry name" value="NAD(P)H NITROREDUCTASE YDGI-RELATED"/>
    <property type="match status" value="1"/>
</dbReference>
<dbReference type="EMBL" id="VYWW01000003">
    <property type="protein sequence ID" value="KAA9324096.1"/>
    <property type="molecule type" value="Genomic_DNA"/>
</dbReference>
<dbReference type="CDD" id="cd02136">
    <property type="entry name" value="PnbA_NfnB-like"/>
    <property type="match status" value="1"/>
</dbReference>
<evidence type="ECO:0000256" key="1">
    <source>
        <dbReference type="ARBA" id="ARBA00007118"/>
    </source>
</evidence>
<dbReference type="PANTHER" id="PTHR43673:SF10">
    <property type="entry name" value="NADH DEHYDROGENASE_NAD(P)H NITROREDUCTASE XCC3605-RELATED"/>
    <property type="match status" value="1"/>
</dbReference>
<keyword evidence="7" id="KW-1185">Reference proteome</keyword>
<evidence type="ECO:0000259" key="3">
    <source>
        <dbReference type="Pfam" id="PF00881"/>
    </source>
</evidence>
<dbReference type="InterPro" id="IPR029479">
    <property type="entry name" value="Nitroreductase"/>
</dbReference>
<reference evidence="4 6" key="1">
    <citation type="submission" date="2019-09" db="EMBL/GenBank/DDBJ databases">
        <title>Draft genome sequence assemblies of isolates from the urinary tract.</title>
        <authorList>
            <person name="Mores C.R."/>
            <person name="Putonti C."/>
            <person name="Wolfe A.J."/>
        </authorList>
    </citation>
    <scope>NUCLEOTIDE SEQUENCE [LARGE SCALE GENOMIC DNA]</scope>
    <source>
        <strain evidence="4 6">UMB246</strain>
    </source>
</reference>
<evidence type="ECO:0000313" key="7">
    <source>
        <dbReference type="Proteomes" id="UP001385848"/>
    </source>
</evidence>
<accession>A0A5N1IG45</accession>
<dbReference type="AlphaFoldDB" id="A0A5N1IG45"/>
<evidence type="ECO:0000256" key="2">
    <source>
        <dbReference type="ARBA" id="ARBA00023002"/>
    </source>
</evidence>
<dbReference type="RefSeq" id="WP_006585045.1">
    <property type="nucleotide sequence ID" value="NZ_CATOUV010000001.1"/>
</dbReference>
<sequence length="218" mass="24685">MDFEEVFNKERATRKFSTRKVDDELIKEIIKKAQQSPSLLNSQPWRAYAITGGALLKLKRENKAYIARKVPVSEDFSTMLSIDWSTFPSQNMSNMGAFVTYFLHNKTELFENANNNMFYAPAIIFLTIPKKSPAWSVFDLGIFAQSIMLLAINRGLDTMPAHSLVAYPDLIRKYTNIPDDEAIGMAIAIGYADKAAEVNSPTYIPGRVPFDKIFKLIK</sequence>
<evidence type="ECO:0000313" key="5">
    <source>
        <dbReference type="EMBL" id="MEL0564355.1"/>
    </source>
</evidence>
<comment type="caution">
    <text evidence="4">The sequence shown here is derived from an EMBL/GenBank/DDBJ whole genome shotgun (WGS) entry which is preliminary data.</text>
</comment>
<dbReference type="Proteomes" id="UP000327236">
    <property type="component" value="Unassembled WGS sequence"/>
</dbReference>
<name>A0A5N1IG45_LACJE</name>
<dbReference type="Pfam" id="PF00881">
    <property type="entry name" value="Nitroreductase"/>
    <property type="match status" value="1"/>
</dbReference>
<dbReference type="OrthoDB" id="9812105at2"/>
<protein>
    <submittedName>
        <fullName evidence="4">Nitroreductase</fullName>
    </submittedName>
</protein>
<dbReference type="GO" id="GO:0016491">
    <property type="term" value="F:oxidoreductase activity"/>
    <property type="evidence" value="ECO:0007669"/>
    <property type="project" value="UniProtKB-KW"/>
</dbReference>
<dbReference type="SUPFAM" id="SSF55469">
    <property type="entry name" value="FMN-dependent nitroreductase-like"/>
    <property type="match status" value="1"/>
</dbReference>
<dbReference type="Proteomes" id="UP001385848">
    <property type="component" value="Unassembled WGS sequence"/>
</dbReference>
<dbReference type="Gene3D" id="3.40.109.10">
    <property type="entry name" value="NADH Oxidase"/>
    <property type="match status" value="1"/>
</dbReference>
<keyword evidence="2" id="KW-0560">Oxidoreductase</keyword>
<dbReference type="EMBL" id="JBBVUL010000001">
    <property type="protein sequence ID" value="MEL0564355.1"/>
    <property type="molecule type" value="Genomic_DNA"/>
</dbReference>
<organism evidence="4 6">
    <name type="scientific">Lactobacillus jensenii</name>
    <dbReference type="NCBI Taxonomy" id="109790"/>
    <lineage>
        <taxon>Bacteria</taxon>
        <taxon>Bacillati</taxon>
        <taxon>Bacillota</taxon>
        <taxon>Bacilli</taxon>
        <taxon>Lactobacillales</taxon>
        <taxon>Lactobacillaceae</taxon>
        <taxon>Lactobacillus</taxon>
    </lineage>
</organism>
<dbReference type="GeneID" id="31742640"/>
<gene>
    <name evidence="5" type="ORF">AAC431_00245</name>
    <name evidence="4" type="ORF">F6H94_01070</name>
</gene>
<evidence type="ECO:0000313" key="6">
    <source>
        <dbReference type="Proteomes" id="UP000327236"/>
    </source>
</evidence>
<proteinExistence type="inferred from homology"/>
<evidence type="ECO:0000313" key="4">
    <source>
        <dbReference type="EMBL" id="KAA9324096.1"/>
    </source>
</evidence>